<evidence type="ECO:0000256" key="9">
    <source>
        <dbReference type="PROSITE-ProRule" id="PRU00042"/>
    </source>
</evidence>
<protein>
    <submittedName>
        <fullName evidence="12">Insulinoma-associated protein 2</fullName>
    </submittedName>
</protein>
<dbReference type="GO" id="GO:0008270">
    <property type="term" value="F:zinc ion binding"/>
    <property type="evidence" value="ECO:0007669"/>
    <property type="project" value="UniProtKB-KW"/>
</dbReference>
<feature type="compositionally biased region" description="Basic and acidic residues" evidence="10">
    <location>
        <begin position="450"/>
        <end position="460"/>
    </location>
</feature>
<dbReference type="GO" id="GO:0000978">
    <property type="term" value="F:RNA polymerase II cis-regulatory region sequence-specific DNA binding"/>
    <property type="evidence" value="ECO:0007669"/>
    <property type="project" value="TreeGrafter"/>
</dbReference>
<comment type="caution">
    <text evidence="12">The sequence shown here is derived from an EMBL/GenBank/DDBJ whole genome shotgun (WGS) entry which is preliminary data.</text>
</comment>
<dbReference type="InterPro" id="IPR036236">
    <property type="entry name" value="Znf_C2H2_sf"/>
</dbReference>
<feature type="compositionally biased region" description="Polar residues" evidence="10">
    <location>
        <begin position="537"/>
        <end position="551"/>
    </location>
</feature>
<dbReference type="GO" id="GO:0005634">
    <property type="term" value="C:nucleus"/>
    <property type="evidence" value="ECO:0007669"/>
    <property type="project" value="UniProtKB-SubCell"/>
</dbReference>
<dbReference type="InterPro" id="IPR013087">
    <property type="entry name" value="Znf_C2H2_type"/>
</dbReference>
<evidence type="ECO:0000256" key="6">
    <source>
        <dbReference type="ARBA" id="ARBA00023015"/>
    </source>
</evidence>
<dbReference type="SUPFAM" id="SSF57667">
    <property type="entry name" value="beta-beta-alpha zinc fingers"/>
    <property type="match status" value="1"/>
</dbReference>
<evidence type="ECO:0000256" key="4">
    <source>
        <dbReference type="ARBA" id="ARBA00022771"/>
    </source>
</evidence>
<dbReference type="FunFam" id="3.30.160.60:FF:001896">
    <property type="entry name" value="insulinoma-associated protein 1b"/>
    <property type="match status" value="1"/>
</dbReference>
<feature type="region of interest" description="Disordered" evidence="10">
    <location>
        <begin position="402"/>
        <end position="465"/>
    </location>
</feature>
<dbReference type="AlphaFoldDB" id="A0A226DBZ7"/>
<dbReference type="GO" id="GO:0017053">
    <property type="term" value="C:transcription repressor complex"/>
    <property type="evidence" value="ECO:0007669"/>
    <property type="project" value="TreeGrafter"/>
</dbReference>
<keyword evidence="13" id="KW-1185">Reference proteome</keyword>
<keyword evidence="3" id="KW-0677">Repeat</keyword>
<dbReference type="EMBL" id="LNIX01000025">
    <property type="protein sequence ID" value="OXA42703.1"/>
    <property type="molecule type" value="Genomic_DNA"/>
</dbReference>
<evidence type="ECO:0000313" key="12">
    <source>
        <dbReference type="EMBL" id="OXA42703.1"/>
    </source>
</evidence>
<feature type="region of interest" description="Disordered" evidence="10">
    <location>
        <begin position="536"/>
        <end position="569"/>
    </location>
</feature>
<keyword evidence="8" id="KW-0539">Nucleus</keyword>
<dbReference type="SMART" id="SM00355">
    <property type="entry name" value="ZnF_C2H2"/>
    <property type="match status" value="3"/>
</dbReference>
<evidence type="ECO:0000256" key="7">
    <source>
        <dbReference type="ARBA" id="ARBA00023163"/>
    </source>
</evidence>
<feature type="compositionally biased region" description="Low complexity" evidence="10">
    <location>
        <begin position="552"/>
        <end position="569"/>
    </location>
</feature>
<feature type="region of interest" description="Disordered" evidence="10">
    <location>
        <begin position="203"/>
        <end position="283"/>
    </location>
</feature>
<feature type="domain" description="C2H2-type" evidence="11">
    <location>
        <begin position="495"/>
        <end position="517"/>
    </location>
</feature>
<dbReference type="Gene3D" id="3.30.160.60">
    <property type="entry name" value="Classic Zinc Finger"/>
    <property type="match status" value="1"/>
</dbReference>
<feature type="compositionally biased region" description="Polar residues" evidence="10">
    <location>
        <begin position="217"/>
        <end position="235"/>
    </location>
</feature>
<keyword evidence="4 9" id="KW-0863">Zinc-finger</keyword>
<dbReference type="PROSITE" id="PS00028">
    <property type="entry name" value="ZINC_FINGER_C2H2_1"/>
    <property type="match status" value="2"/>
</dbReference>
<evidence type="ECO:0000256" key="8">
    <source>
        <dbReference type="ARBA" id="ARBA00023242"/>
    </source>
</evidence>
<dbReference type="STRING" id="158441.A0A226DBZ7"/>
<evidence type="ECO:0000256" key="10">
    <source>
        <dbReference type="SAM" id="MobiDB-lite"/>
    </source>
</evidence>
<evidence type="ECO:0000256" key="5">
    <source>
        <dbReference type="ARBA" id="ARBA00022833"/>
    </source>
</evidence>
<organism evidence="12 13">
    <name type="scientific">Folsomia candida</name>
    <name type="common">Springtail</name>
    <dbReference type="NCBI Taxonomy" id="158441"/>
    <lineage>
        <taxon>Eukaryota</taxon>
        <taxon>Metazoa</taxon>
        <taxon>Ecdysozoa</taxon>
        <taxon>Arthropoda</taxon>
        <taxon>Hexapoda</taxon>
        <taxon>Collembola</taxon>
        <taxon>Entomobryomorpha</taxon>
        <taxon>Isotomoidea</taxon>
        <taxon>Isotomidae</taxon>
        <taxon>Proisotominae</taxon>
        <taxon>Folsomia</taxon>
    </lineage>
</organism>
<sequence>MDKSSLSELFLPPRYLGDFASHHHHTPTVSPNLAAAAASLHPAALLHWAKLWTEHQHQIQQHQVPSGNKLLVSSPTSSSSSPLPPLLHNGLNLLSPPRKMAKTSAFSPVHPSPNQRQRAIPLSSPRASEQLLLSPRLLPLSTFHHPQQQQLTSPRTIHHNNGHDGHEEDTNFDDSDEVGLDLTLKRHSSSTPQPPAELLLLKKRQQQHHHTPESARKTGTSASIRATKQSSSSVVARNGVESPPSSSNSMTPGKRGKQGGGASPSKKTKAVRRLQFDEDKSSPVSGTIIRDIGSVRDERNQLLLLKEDEKYEETTALGIQVTRRGDIDPAFNTVEVTDEAREELSQIENKIGAYLCRLCQEEYEDAFELARHRCACIVHVEYRCPECDKVFSCPANLASHRRWHRPRGSGTTSSKTGKTSSKGASSKGGASAASKFQLGGEEEDENVTEVDYHHHQRNQDMKPVSLSKVESVTSEDQDDMVAATKSSSRQLEFDYNCVICRKTFRDYKDFQIHLASHLIPEKHSLPFAADLGPLRPWTTNSASHSTGTPQMSPLSSASSSSHGSSHGSL</sequence>
<evidence type="ECO:0000256" key="1">
    <source>
        <dbReference type="ARBA" id="ARBA00004123"/>
    </source>
</evidence>
<feature type="region of interest" description="Disordered" evidence="10">
    <location>
        <begin position="59"/>
        <end position="123"/>
    </location>
</feature>
<evidence type="ECO:0000256" key="3">
    <source>
        <dbReference type="ARBA" id="ARBA00022737"/>
    </source>
</evidence>
<accession>A0A226DBZ7</accession>
<dbReference type="InterPro" id="IPR042972">
    <property type="entry name" value="INSM1/2"/>
</dbReference>
<dbReference type="PANTHER" id="PTHR15065:SF4">
    <property type="entry name" value="LD18634P"/>
    <property type="match status" value="1"/>
</dbReference>
<keyword evidence="5" id="KW-0862">Zinc</keyword>
<dbReference type="PANTHER" id="PTHR15065">
    <property type="entry name" value="INSULINOMA-ASSOCIATED 1"/>
    <property type="match status" value="1"/>
</dbReference>
<reference evidence="12 13" key="1">
    <citation type="submission" date="2015-12" db="EMBL/GenBank/DDBJ databases">
        <title>The genome of Folsomia candida.</title>
        <authorList>
            <person name="Faddeeva A."/>
            <person name="Derks M.F."/>
            <person name="Anvar Y."/>
            <person name="Smit S."/>
            <person name="Van Straalen N."/>
            <person name="Roelofs D."/>
        </authorList>
    </citation>
    <scope>NUCLEOTIDE SEQUENCE [LARGE SCALE GENOMIC DNA]</scope>
    <source>
        <strain evidence="12 13">VU population</strain>
        <tissue evidence="12">Whole body</tissue>
    </source>
</reference>
<proteinExistence type="predicted"/>
<gene>
    <name evidence="12" type="ORF">Fcan01_22627</name>
</gene>
<dbReference type="PROSITE" id="PS50157">
    <property type="entry name" value="ZINC_FINGER_C2H2_2"/>
    <property type="match status" value="2"/>
</dbReference>
<feature type="domain" description="C2H2-type" evidence="11">
    <location>
        <begin position="382"/>
        <end position="409"/>
    </location>
</feature>
<feature type="region of interest" description="Disordered" evidence="10">
    <location>
        <begin position="145"/>
        <end position="176"/>
    </location>
</feature>
<dbReference type="OrthoDB" id="8953942at2759"/>
<feature type="compositionally biased region" description="Low complexity" evidence="10">
    <location>
        <begin position="408"/>
        <end position="435"/>
    </location>
</feature>
<name>A0A226DBZ7_FOLCA</name>
<evidence type="ECO:0000259" key="11">
    <source>
        <dbReference type="PROSITE" id="PS50157"/>
    </source>
</evidence>
<dbReference type="GO" id="GO:0030182">
    <property type="term" value="P:neuron differentiation"/>
    <property type="evidence" value="ECO:0007669"/>
    <property type="project" value="TreeGrafter"/>
</dbReference>
<keyword evidence="2" id="KW-0479">Metal-binding</keyword>
<dbReference type="Pfam" id="PF00096">
    <property type="entry name" value="zf-C2H2"/>
    <property type="match status" value="2"/>
</dbReference>
<keyword evidence="6" id="KW-0805">Transcription regulation</keyword>
<dbReference type="GO" id="GO:0010564">
    <property type="term" value="P:regulation of cell cycle process"/>
    <property type="evidence" value="ECO:0007669"/>
    <property type="project" value="TreeGrafter"/>
</dbReference>
<feature type="compositionally biased region" description="Low complexity" evidence="10">
    <location>
        <begin position="70"/>
        <end position="97"/>
    </location>
</feature>
<feature type="compositionally biased region" description="Polar residues" evidence="10">
    <location>
        <begin position="145"/>
        <end position="155"/>
    </location>
</feature>
<keyword evidence="7" id="KW-0804">Transcription</keyword>
<evidence type="ECO:0000313" key="13">
    <source>
        <dbReference type="Proteomes" id="UP000198287"/>
    </source>
</evidence>
<dbReference type="GO" id="GO:0001227">
    <property type="term" value="F:DNA-binding transcription repressor activity, RNA polymerase II-specific"/>
    <property type="evidence" value="ECO:0007669"/>
    <property type="project" value="TreeGrafter"/>
</dbReference>
<dbReference type="Proteomes" id="UP000198287">
    <property type="component" value="Unassembled WGS sequence"/>
</dbReference>
<comment type="subcellular location">
    <subcellularLocation>
        <location evidence="1">Nucleus</location>
    </subcellularLocation>
</comment>
<evidence type="ECO:0000256" key="2">
    <source>
        <dbReference type="ARBA" id="ARBA00022723"/>
    </source>
</evidence>